<feature type="region of interest" description="Disordered" evidence="1">
    <location>
        <begin position="799"/>
        <end position="826"/>
    </location>
</feature>
<dbReference type="KEGG" id="cthr:CTHT_0001230"/>
<accession>G0RZ06</accession>
<feature type="compositionally biased region" description="Basic and acidic residues" evidence="1">
    <location>
        <begin position="37"/>
        <end position="46"/>
    </location>
</feature>
<reference evidence="2 3" key="1">
    <citation type="journal article" date="2011" name="Cell">
        <title>Insight into structure and assembly of the nuclear pore complex by utilizing the genome of a eukaryotic thermophile.</title>
        <authorList>
            <person name="Amlacher S."/>
            <person name="Sarges P."/>
            <person name="Flemming D."/>
            <person name="van Noort V."/>
            <person name="Kunze R."/>
            <person name="Devos D.P."/>
            <person name="Arumugam M."/>
            <person name="Bork P."/>
            <person name="Hurt E."/>
        </authorList>
    </citation>
    <scope>NUCLEOTIDE SEQUENCE [LARGE SCALE GENOMIC DNA]</scope>
    <source>
        <strain evidence="3">DSM 1495 / CBS 144.50 / IMI 039719</strain>
    </source>
</reference>
<dbReference type="PANTHER" id="PTHR28122:SF1">
    <property type="entry name" value="E3 UBIQUITIN-PROTEIN LIGASE SUBSTRATE RECEPTOR MMS22"/>
    <property type="match status" value="1"/>
</dbReference>
<dbReference type="RefSeq" id="XP_006690676.1">
    <property type="nucleotide sequence ID" value="XM_006690613.1"/>
</dbReference>
<dbReference type="GO" id="GO:0031297">
    <property type="term" value="P:replication fork processing"/>
    <property type="evidence" value="ECO:0007669"/>
    <property type="project" value="InterPro"/>
</dbReference>
<dbReference type="STRING" id="759272.G0RZ06"/>
<feature type="region of interest" description="Disordered" evidence="1">
    <location>
        <begin position="218"/>
        <end position="554"/>
    </location>
</feature>
<name>G0RZ06_CHATD</name>
<proteinExistence type="predicted"/>
<dbReference type="GO" id="GO:0005634">
    <property type="term" value="C:nucleus"/>
    <property type="evidence" value="ECO:0007669"/>
    <property type="project" value="InterPro"/>
</dbReference>
<feature type="compositionally biased region" description="Polar residues" evidence="1">
    <location>
        <begin position="983"/>
        <end position="994"/>
    </location>
</feature>
<feature type="region of interest" description="Disordered" evidence="1">
    <location>
        <begin position="35"/>
        <end position="205"/>
    </location>
</feature>
<feature type="compositionally biased region" description="Polar residues" evidence="1">
    <location>
        <begin position="484"/>
        <end position="495"/>
    </location>
</feature>
<feature type="region of interest" description="Disordered" evidence="1">
    <location>
        <begin position="957"/>
        <end position="1001"/>
    </location>
</feature>
<dbReference type="HOGENOM" id="CLU_000374_1_0_1"/>
<protein>
    <recommendedName>
        <fullName evidence="4">Mus7/MMS22 family-domain-containing protein</fullName>
    </recommendedName>
</protein>
<dbReference type="OrthoDB" id="2386201at2759"/>
<evidence type="ECO:0008006" key="4">
    <source>
        <dbReference type="Google" id="ProtNLM"/>
    </source>
</evidence>
<dbReference type="EMBL" id="GL988032">
    <property type="protein sequence ID" value="EGS23434.1"/>
    <property type="molecule type" value="Genomic_DNA"/>
</dbReference>
<dbReference type="OMA" id="DNRIDYM"/>
<feature type="compositionally biased region" description="Polar residues" evidence="1">
    <location>
        <begin position="370"/>
        <end position="386"/>
    </location>
</feature>
<feature type="compositionally biased region" description="Basic and acidic residues" evidence="1">
    <location>
        <begin position="326"/>
        <end position="340"/>
    </location>
</feature>
<feature type="compositionally biased region" description="Basic and acidic residues" evidence="1">
    <location>
        <begin position="566"/>
        <end position="581"/>
    </location>
</feature>
<feature type="region of interest" description="Disordered" evidence="1">
    <location>
        <begin position="1"/>
        <end position="22"/>
    </location>
</feature>
<feature type="compositionally biased region" description="Acidic residues" evidence="1">
    <location>
        <begin position="9"/>
        <end position="22"/>
    </location>
</feature>
<feature type="compositionally biased region" description="Polar residues" evidence="1">
    <location>
        <begin position="709"/>
        <end position="720"/>
    </location>
</feature>
<dbReference type="GeneID" id="18254161"/>
<keyword evidence="3" id="KW-1185">Reference proteome</keyword>
<sequence length="2325" mass="258752">MPNWKELGEVPDSDDDYDELPLDIDEIDCLPIIDLPVEQKDGDVPNRQDATVGQTGGGDGREEESQKQEQKVDEGTRDSRWPEKARTKQGRPQRDPYEIPSSPDEPLATRKATKIFIPLPAASQRDDGLGSVGLGSDDLAYKSQLVPSERPASSVPANTSSPPKLSTQSLPLPTQRHDGPNCPAGNDAADKTSSPARQCSDAAPSDFLQDGIFTSYVRVTTPTRPPRSASSSPLSLLAKTPSPPCASPSRQQRRPSPPAERPILQPSEDDVIRKTIVRAERSLRPRKPIQEHPYLIEKERYRKVMKSHGLKPIEVLPESPKSRKKTREEDSQEEEFRADESQESPDNGLPADETAPILFGNNILEEDELTMSSPVDRQLKTSSRQASADHTDDTSLSDEDLPPLGKIKPQKQTQRRLKRYSSGQLMSSTRKRARLVVDSSSPPPPPGRTKTAGAASRDLWDLPSSPPPVWSRPQNPLQHIADLLSSSPSRNQTGVEPQAGQLSDEDTPRHSRRGTQGAPIVIHDHDPQEDLTGSDSDSSHSSDSDSDVVRRESRRLRGLLPASWLRLDRRQNQQQEKEKQTTSRHVRRRSSELPTKRKGVALPRQASPKPPSSTAPFPIFADDDLDDASDTPPATSGSGLGTIQRPLSTAPETIVIDDEDPGSDVMEEDIIDWMPPSANRKRSGSRTLSHLAKRRKGDGLRQPKITQVLGRSTKQASSTRPKGDSTHHRVPRKKRENTPPMLSILDVVEPNAPHFIRIAARTARKKANLGKSSPSKKIICLATRSDNIVALSVLRDWKSGKTKPRVSVPSQPRKPKDRPALHEVSTNTAPRSRLFPTRKQADQATLDGFVTVRPEEGGEAVEAPRETARRLFIRKKVPNPGPIFLPAQLEEEETEDKRLSRARKRTLDAFYKRSRRVLGSAAEVLSRPLDTNFTLREESLRVGVPRPQDDAVDIVDEEDDPIPAPAPRQRQAKSRFRKRTHPHQINTDAPQYTRANDPLPVEPPPPVVLTAEVRNEPRSEDKLRGLGPYGTHYTHHFDIFPFDNDKGIFFHESTFIGQGYIRDAADPVLCEKVRRPRASVAFTLDGEVLKWGAWDDRVSSELGILVDWVGEQMGSPEELGRGVVEAAGFVVRYLTRSLSISSDADGKGVLGRCLEVFGSFVGRFEGVEWGALAEGNKRVLLDVGVRYLVAILAARTLSTADWINDFSLAMGFEEMLKKLARIVIERLLERGTDELRTLYDDLQGISVREGGIRSNRLLANWWVVLIRVLESAAIPRSSFWDLTQSVMLRDHDISHSTDAQLFERLWLDMFTLLPLTEIDNTGLHIPDQRKSLPLEGWTLPQQLLKRVLELSKANPRQPPGFNDYCRALVARCHVLVQEWGWRRCTGVIGTIFDFFGAQNLAHLRNEETNASPRFLEMLERNPVAAVRRIDPAEDRCAFHIFIKLLALAIVRLRELGGRERDIRNLVARTLPNHDRQLLKEDTVHRTDLAALRNHHDLLCALFWAAPPDSRPGIHHIEKLVVPGSAHKEACLINVRAWNQLARFVICHETGPTAPRTGVVAQLAAWRSNIFNQILDQYLSAASDIEQQFRMLSADVLLRVSEEVKEETIAKNKASAMEILHAILRASVDVLRLAPGMEEALAEFNASHVLLQKVFTTLDYEHPRFDWKIVREALDMLEHFIGRIDQAVEQQYSSNFSQNPDADRHVEEAVLLLDSRLAKEFFWMARTILKLTIEKLPREGSMQAQCAEKTVTLAGRIAARLIHHSVTKMSPYFSPGTYGLFSAPPKALTTAERTYLPLFLAVLVKNDVFDFRDLGMNILSLWLLTITKPARLLRYENYLAEALQHHHLPFLAGVTVPVTLAPDYSTNIDYLSSALHHMRKALRDAPNPGQAKVLREEFSRHLGLVMQKMREDLSLLRSLSSIEHVAYISFIRSAISLLKSLGVGICVIDPFFTQPSADYAPPMHDPTLHAAGIVAYGVRLAERDVTAAPQLFHYLFSSFRLALGNGLGMLRREEGIIARAVGEDRWVRGFILGTWVPAILGALEVRGGGLGGWVVLEVCVGALGEAFGEGEEIIGDEEEAKTVNGLLEGIMGWFVNVRRAFSLESPPPLGSDPELTILMLLHVMALLGELTNLLQPSLRAFLVNEAEVAASLGLNDIVRSLARLFSFMKTQLDNLLSQFPASRVPVQLGPPDLAAAALVEYLVPEDITIPGNGNTAKVSKIQNFSKTIVSEVKKNWVVTNGAVMVRMPATATAGGAVPPSAQAAVGLPSSPSLQGMRYEPWKLQELLERMREVTSRWKLGVEVEWRRGRKKIVCAGGLEGEMSAYF</sequence>
<feature type="compositionally biased region" description="Polar residues" evidence="1">
    <location>
        <begin position="155"/>
        <end position="172"/>
    </location>
</feature>
<feature type="compositionally biased region" description="Basic residues" evidence="1">
    <location>
        <begin position="970"/>
        <end position="982"/>
    </location>
</feature>
<dbReference type="InterPro" id="IPR019021">
    <property type="entry name" value="Mms22"/>
</dbReference>
<dbReference type="GO" id="GO:0035361">
    <property type="term" value="C:Cul8-RING ubiquitin ligase complex"/>
    <property type="evidence" value="ECO:0007669"/>
    <property type="project" value="TreeGrafter"/>
</dbReference>
<feature type="compositionally biased region" description="Basic and acidic residues" evidence="1">
    <location>
        <begin position="537"/>
        <end position="551"/>
    </location>
</feature>
<dbReference type="Proteomes" id="UP000008066">
    <property type="component" value="Unassembled WGS sequence"/>
</dbReference>
<feature type="region of interest" description="Disordered" evidence="1">
    <location>
        <begin position="566"/>
        <end position="741"/>
    </location>
</feature>
<organism evidence="3">
    <name type="scientific">Chaetomium thermophilum (strain DSM 1495 / CBS 144.50 / IMI 039719)</name>
    <name type="common">Thermochaetoides thermophila</name>
    <dbReference type="NCBI Taxonomy" id="759272"/>
    <lineage>
        <taxon>Eukaryota</taxon>
        <taxon>Fungi</taxon>
        <taxon>Dikarya</taxon>
        <taxon>Ascomycota</taxon>
        <taxon>Pezizomycotina</taxon>
        <taxon>Sordariomycetes</taxon>
        <taxon>Sordariomycetidae</taxon>
        <taxon>Sordariales</taxon>
        <taxon>Chaetomiaceae</taxon>
        <taxon>Thermochaetoides</taxon>
    </lineage>
</organism>
<feature type="compositionally biased region" description="Basic and acidic residues" evidence="1">
    <location>
        <begin position="59"/>
        <end position="97"/>
    </location>
</feature>
<evidence type="ECO:0000256" key="1">
    <source>
        <dbReference type="SAM" id="MobiDB-lite"/>
    </source>
</evidence>
<dbReference type="GO" id="GO:0000724">
    <property type="term" value="P:double-strand break repair via homologous recombination"/>
    <property type="evidence" value="ECO:0007669"/>
    <property type="project" value="TreeGrafter"/>
</dbReference>
<evidence type="ECO:0000313" key="2">
    <source>
        <dbReference type="EMBL" id="EGS23434.1"/>
    </source>
</evidence>
<gene>
    <name evidence="2" type="ORF">CTHT_0001230</name>
</gene>
<dbReference type="PANTHER" id="PTHR28122">
    <property type="entry name" value="E3 UBIQUITIN-PROTEIN LIGASE SUBSTRATE RECEPTOR MMS22"/>
    <property type="match status" value="1"/>
</dbReference>
<dbReference type="eggNOG" id="ENOG502QSDS">
    <property type="taxonomic scope" value="Eukaryota"/>
</dbReference>
<evidence type="ECO:0000313" key="3">
    <source>
        <dbReference type="Proteomes" id="UP000008066"/>
    </source>
</evidence>
<feature type="compositionally biased region" description="Acidic residues" evidence="1">
    <location>
        <begin position="655"/>
        <end position="671"/>
    </location>
</feature>
<feature type="compositionally biased region" description="Basic and acidic residues" evidence="1">
    <location>
        <begin position="270"/>
        <end position="302"/>
    </location>
</feature>
<feature type="compositionally biased region" description="Low complexity" evidence="1">
    <location>
        <begin position="218"/>
        <end position="240"/>
    </location>
</feature>
<dbReference type="Pfam" id="PF09462">
    <property type="entry name" value="Mus7"/>
    <property type="match status" value="1"/>
</dbReference>